<dbReference type="InterPro" id="IPR017941">
    <property type="entry name" value="Rieske_2Fe-2S"/>
</dbReference>
<dbReference type="GO" id="GO:0051537">
    <property type="term" value="F:2 iron, 2 sulfur cluster binding"/>
    <property type="evidence" value="ECO:0007669"/>
    <property type="project" value="InterPro"/>
</dbReference>
<evidence type="ECO:0000313" key="2">
    <source>
        <dbReference type="EMBL" id="CAG7622157.1"/>
    </source>
</evidence>
<dbReference type="PANTHER" id="PTHR21496">
    <property type="entry name" value="FERREDOXIN-RELATED"/>
    <property type="match status" value="1"/>
</dbReference>
<protein>
    <recommendedName>
        <fullName evidence="1">Rieske domain-containing protein</fullName>
    </recommendedName>
</protein>
<dbReference type="Pfam" id="PF00355">
    <property type="entry name" value="Rieske"/>
    <property type="match status" value="1"/>
</dbReference>
<sequence>MERYPVMRADELPEGGHKIVEARGISFGIYRIKGEYYAWRNVCPHAGAPVCRGKVCGTRLPSLVYEYKYGRENEILRCPWHGWEFDLLTGEHLVDPETKLRQGKLELSDPKLENLEPGLLEADQNFIYILL</sequence>
<name>A0A916K0I6_9BACL</name>
<gene>
    <name evidence="2" type="ORF">PAESOLCIP111_02398</name>
</gene>
<keyword evidence="3" id="KW-1185">Reference proteome</keyword>
<dbReference type="Proteomes" id="UP000693672">
    <property type="component" value="Unassembled WGS sequence"/>
</dbReference>
<dbReference type="PROSITE" id="PS51296">
    <property type="entry name" value="RIESKE"/>
    <property type="match status" value="1"/>
</dbReference>
<dbReference type="RefSeq" id="WP_218092177.1">
    <property type="nucleotide sequence ID" value="NZ_CAJVAS010000008.1"/>
</dbReference>
<dbReference type="PANTHER" id="PTHR21496:SF23">
    <property type="entry name" value="3-PHENYLPROPIONATE_CINNAMIC ACID DIOXYGENASE FERREDOXIN SUBUNIT"/>
    <property type="match status" value="1"/>
</dbReference>
<dbReference type="CDD" id="cd03467">
    <property type="entry name" value="Rieske"/>
    <property type="match status" value="1"/>
</dbReference>
<evidence type="ECO:0000313" key="3">
    <source>
        <dbReference type="Proteomes" id="UP000693672"/>
    </source>
</evidence>
<evidence type="ECO:0000259" key="1">
    <source>
        <dbReference type="PROSITE" id="PS51296"/>
    </source>
</evidence>
<dbReference type="AlphaFoldDB" id="A0A916K0I6"/>
<proteinExistence type="predicted"/>
<comment type="caution">
    <text evidence="2">The sequence shown here is derived from an EMBL/GenBank/DDBJ whole genome shotgun (WGS) entry which is preliminary data.</text>
</comment>
<feature type="domain" description="Rieske" evidence="1">
    <location>
        <begin position="3"/>
        <end position="129"/>
    </location>
</feature>
<reference evidence="2" key="1">
    <citation type="submission" date="2021-06" db="EMBL/GenBank/DDBJ databases">
        <authorList>
            <person name="Criscuolo A."/>
        </authorList>
    </citation>
    <scope>NUCLEOTIDE SEQUENCE</scope>
    <source>
        <strain evidence="2">CIP111600</strain>
    </source>
</reference>
<organism evidence="2 3">
    <name type="scientific">Paenibacillus solanacearum</name>
    <dbReference type="NCBI Taxonomy" id="2048548"/>
    <lineage>
        <taxon>Bacteria</taxon>
        <taxon>Bacillati</taxon>
        <taxon>Bacillota</taxon>
        <taxon>Bacilli</taxon>
        <taxon>Bacillales</taxon>
        <taxon>Paenibacillaceae</taxon>
        <taxon>Paenibacillus</taxon>
    </lineage>
</organism>
<accession>A0A916K0I6</accession>
<dbReference type="EMBL" id="CAJVAS010000008">
    <property type="protein sequence ID" value="CAG7622157.1"/>
    <property type="molecule type" value="Genomic_DNA"/>
</dbReference>